<name>A0A6J6MJ16_9ZZZZ</name>
<keyword evidence="8 13" id="KW-1133">Transmembrane helix</keyword>
<evidence type="ECO:0000256" key="5">
    <source>
        <dbReference type="ARBA" id="ARBA00022679"/>
    </source>
</evidence>
<proteinExistence type="inferred from homology"/>
<keyword evidence="5" id="KW-0808">Transferase</keyword>
<evidence type="ECO:0000313" key="14">
    <source>
        <dbReference type="EMBL" id="CAB4673429.1"/>
    </source>
</evidence>
<accession>A0A6J6MJ16</accession>
<dbReference type="AlphaFoldDB" id="A0A6J6MJ16"/>
<evidence type="ECO:0000256" key="9">
    <source>
        <dbReference type="ARBA" id="ARBA00023098"/>
    </source>
</evidence>
<evidence type="ECO:0000256" key="10">
    <source>
        <dbReference type="ARBA" id="ARBA00023136"/>
    </source>
</evidence>
<dbReference type="GO" id="GO:0004605">
    <property type="term" value="F:phosphatidate cytidylyltransferase activity"/>
    <property type="evidence" value="ECO:0007669"/>
    <property type="project" value="TreeGrafter"/>
</dbReference>
<evidence type="ECO:0000256" key="4">
    <source>
        <dbReference type="ARBA" id="ARBA00022516"/>
    </source>
</evidence>
<dbReference type="InterPro" id="IPR000374">
    <property type="entry name" value="PC_trans"/>
</dbReference>
<comment type="similarity">
    <text evidence="2">Belongs to the CDS family.</text>
</comment>
<feature type="transmembrane region" description="Helical" evidence="13">
    <location>
        <begin position="44"/>
        <end position="63"/>
    </location>
</feature>
<keyword evidence="12" id="KW-1208">Phospholipid metabolism</keyword>
<feature type="transmembrane region" description="Helical" evidence="13">
    <location>
        <begin position="21"/>
        <end position="38"/>
    </location>
</feature>
<dbReference type="GO" id="GO:0016024">
    <property type="term" value="P:CDP-diacylglycerol biosynthetic process"/>
    <property type="evidence" value="ECO:0007669"/>
    <property type="project" value="TreeGrafter"/>
</dbReference>
<evidence type="ECO:0000256" key="13">
    <source>
        <dbReference type="SAM" id="Phobius"/>
    </source>
</evidence>
<keyword evidence="10 13" id="KW-0472">Membrane</keyword>
<reference evidence="14" key="1">
    <citation type="submission" date="2020-05" db="EMBL/GenBank/DDBJ databases">
        <authorList>
            <person name="Chiriac C."/>
            <person name="Salcher M."/>
            <person name="Ghai R."/>
            <person name="Kavagutti S V."/>
        </authorList>
    </citation>
    <scope>NUCLEOTIDE SEQUENCE</scope>
</reference>
<keyword evidence="9" id="KW-0443">Lipid metabolism</keyword>
<evidence type="ECO:0000256" key="8">
    <source>
        <dbReference type="ARBA" id="ARBA00022989"/>
    </source>
</evidence>
<keyword evidence="11" id="KW-0594">Phospholipid biosynthesis</keyword>
<dbReference type="PANTHER" id="PTHR46382:SF1">
    <property type="entry name" value="PHOSPHATIDATE CYTIDYLYLTRANSFERASE"/>
    <property type="match status" value="1"/>
</dbReference>
<feature type="transmembrane region" description="Helical" evidence="13">
    <location>
        <begin position="185"/>
        <end position="207"/>
    </location>
</feature>
<feature type="transmembrane region" description="Helical" evidence="13">
    <location>
        <begin position="95"/>
        <end position="111"/>
    </location>
</feature>
<evidence type="ECO:0000256" key="11">
    <source>
        <dbReference type="ARBA" id="ARBA00023209"/>
    </source>
</evidence>
<comment type="subcellular location">
    <subcellularLocation>
        <location evidence="1">Cell membrane</location>
        <topology evidence="1">Multi-pass membrane protein</topology>
    </subcellularLocation>
</comment>
<sequence>MSDKQADPKKKKSRAGRNLPAAIGSALALAAVVLVSLFTIKWLFGIVVITTIVVAVREFVLAFGKRDIHIARTPLFLAAVLLPGAAYLWGPLAQLFIFGLTVLAVMFWRIRRGTDGYVRDVTASIFVAAYLPFMAAFLMLTLAADNGAQRVLVFILLTVSNDIGGYAAGVFFGKHPIAAQISPKKSWEGFAGSVLVQGAVGAASFVWLLEATWWQGVIAGIVLAITATAGDFAESAIKRDLGLKDMGNFLPGHGGMMDRLDSLIPNAFTSWALFALFLGTGLAAS</sequence>
<keyword evidence="3" id="KW-1003">Cell membrane</keyword>
<feature type="transmembrane region" description="Helical" evidence="13">
    <location>
        <begin position="150"/>
        <end position="173"/>
    </location>
</feature>
<dbReference type="EMBL" id="CAEZWW010000076">
    <property type="protein sequence ID" value="CAB4673429.1"/>
    <property type="molecule type" value="Genomic_DNA"/>
</dbReference>
<dbReference type="GO" id="GO:0005886">
    <property type="term" value="C:plasma membrane"/>
    <property type="evidence" value="ECO:0007669"/>
    <property type="project" value="UniProtKB-SubCell"/>
</dbReference>
<evidence type="ECO:0000256" key="3">
    <source>
        <dbReference type="ARBA" id="ARBA00022475"/>
    </source>
</evidence>
<keyword evidence="6 13" id="KW-0812">Transmembrane</keyword>
<dbReference type="PANTHER" id="PTHR46382">
    <property type="entry name" value="PHOSPHATIDATE CYTIDYLYLTRANSFERASE"/>
    <property type="match status" value="1"/>
</dbReference>
<evidence type="ECO:0000256" key="7">
    <source>
        <dbReference type="ARBA" id="ARBA00022695"/>
    </source>
</evidence>
<evidence type="ECO:0000256" key="1">
    <source>
        <dbReference type="ARBA" id="ARBA00004651"/>
    </source>
</evidence>
<keyword evidence="7" id="KW-0548">Nucleotidyltransferase</keyword>
<dbReference type="Pfam" id="PF01148">
    <property type="entry name" value="CTP_transf_1"/>
    <property type="match status" value="1"/>
</dbReference>
<evidence type="ECO:0000256" key="6">
    <source>
        <dbReference type="ARBA" id="ARBA00022692"/>
    </source>
</evidence>
<evidence type="ECO:0000256" key="12">
    <source>
        <dbReference type="ARBA" id="ARBA00023264"/>
    </source>
</evidence>
<protein>
    <submittedName>
        <fullName evidence="14">Unannotated protein</fullName>
    </submittedName>
</protein>
<feature type="transmembrane region" description="Helical" evidence="13">
    <location>
        <begin position="263"/>
        <end position="284"/>
    </location>
</feature>
<gene>
    <name evidence="14" type="ORF">UFOPK2310_00746</name>
</gene>
<evidence type="ECO:0000256" key="2">
    <source>
        <dbReference type="ARBA" id="ARBA00010185"/>
    </source>
</evidence>
<keyword evidence="4" id="KW-0444">Lipid biosynthesis</keyword>
<feature type="transmembrane region" description="Helical" evidence="13">
    <location>
        <begin position="123"/>
        <end position="144"/>
    </location>
</feature>
<dbReference type="PROSITE" id="PS01315">
    <property type="entry name" value="CDS"/>
    <property type="match status" value="1"/>
</dbReference>
<feature type="transmembrane region" description="Helical" evidence="13">
    <location>
        <begin position="213"/>
        <end position="233"/>
    </location>
</feature>
<organism evidence="14">
    <name type="scientific">freshwater metagenome</name>
    <dbReference type="NCBI Taxonomy" id="449393"/>
    <lineage>
        <taxon>unclassified sequences</taxon>
        <taxon>metagenomes</taxon>
        <taxon>ecological metagenomes</taxon>
    </lineage>
</organism>